<dbReference type="OrthoDB" id="9810692at2"/>
<dbReference type="InterPro" id="IPR016155">
    <property type="entry name" value="Mopterin_synth/thiamin_S_b"/>
</dbReference>
<dbReference type="CDD" id="cd00565">
    <property type="entry name" value="Ubl_ThiS"/>
    <property type="match status" value="1"/>
</dbReference>
<dbReference type="RefSeq" id="WP_132015836.1">
    <property type="nucleotide sequence ID" value="NZ_SLUN01000027.1"/>
</dbReference>
<keyword evidence="2" id="KW-1185">Reference proteome</keyword>
<gene>
    <name evidence="1" type="ORF">EDC14_102714</name>
</gene>
<dbReference type="NCBIfam" id="TIGR01683">
    <property type="entry name" value="thiS"/>
    <property type="match status" value="1"/>
</dbReference>
<dbReference type="PANTHER" id="PTHR34472">
    <property type="entry name" value="SULFUR CARRIER PROTEIN THIS"/>
    <property type="match status" value="1"/>
</dbReference>
<dbReference type="Pfam" id="PF02597">
    <property type="entry name" value="ThiS"/>
    <property type="match status" value="1"/>
</dbReference>
<reference evidence="1 2" key="1">
    <citation type="submission" date="2019-03" db="EMBL/GenBank/DDBJ databases">
        <title>Genomic Encyclopedia of Type Strains, Phase IV (KMG-IV): sequencing the most valuable type-strain genomes for metagenomic binning, comparative biology and taxonomic classification.</title>
        <authorList>
            <person name="Goeker M."/>
        </authorList>
    </citation>
    <scope>NUCLEOTIDE SEQUENCE [LARGE SCALE GENOMIC DNA]</scope>
    <source>
        <strain evidence="1 2">LX-B</strain>
    </source>
</reference>
<dbReference type="Proteomes" id="UP000295008">
    <property type="component" value="Unassembled WGS sequence"/>
</dbReference>
<dbReference type="Gene3D" id="3.10.20.30">
    <property type="match status" value="1"/>
</dbReference>
<dbReference type="PANTHER" id="PTHR34472:SF1">
    <property type="entry name" value="SULFUR CARRIER PROTEIN THIS"/>
    <property type="match status" value="1"/>
</dbReference>
<evidence type="ECO:0000313" key="2">
    <source>
        <dbReference type="Proteomes" id="UP000295008"/>
    </source>
</evidence>
<dbReference type="InterPro" id="IPR003749">
    <property type="entry name" value="ThiS/MoaD-like"/>
</dbReference>
<organism evidence="1 2">
    <name type="scientific">Hydrogenispora ethanolica</name>
    <dbReference type="NCBI Taxonomy" id="1082276"/>
    <lineage>
        <taxon>Bacteria</taxon>
        <taxon>Bacillati</taxon>
        <taxon>Bacillota</taxon>
        <taxon>Hydrogenispora</taxon>
    </lineage>
</organism>
<sequence length="76" mass="8629">MQLTINGNSEEIRLEQGTISELLKVKKVEMPEMVSVELNGNILRRSDYETTRLQEGDQVEFLYFMGGGAAAWECCQ</sequence>
<dbReference type="InterPro" id="IPR012675">
    <property type="entry name" value="Beta-grasp_dom_sf"/>
</dbReference>
<dbReference type="InterPro" id="IPR010035">
    <property type="entry name" value="Thi_S"/>
</dbReference>
<name>A0A4R1R8Z9_HYDET</name>
<dbReference type="AlphaFoldDB" id="A0A4R1R8Z9"/>
<accession>A0A4R1R8Z9</accession>
<evidence type="ECO:0000313" key="1">
    <source>
        <dbReference type="EMBL" id="TCL62164.1"/>
    </source>
</evidence>
<dbReference type="SUPFAM" id="SSF54285">
    <property type="entry name" value="MoaD/ThiS"/>
    <property type="match status" value="1"/>
</dbReference>
<proteinExistence type="predicted"/>
<dbReference type="EMBL" id="SLUN01000027">
    <property type="protein sequence ID" value="TCL62164.1"/>
    <property type="molecule type" value="Genomic_DNA"/>
</dbReference>
<comment type="caution">
    <text evidence="1">The sequence shown here is derived from an EMBL/GenBank/DDBJ whole genome shotgun (WGS) entry which is preliminary data.</text>
</comment>
<protein>
    <submittedName>
        <fullName evidence="1">Sulfur carrier protein</fullName>
    </submittedName>
</protein>